<dbReference type="eggNOG" id="ENOG502Z7YC">
    <property type="taxonomic scope" value="Bacteria"/>
</dbReference>
<dbReference type="EMBL" id="GL883076">
    <property type="protein sequence ID" value="EGF93851.1"/>
    <property type="molecule type" value="Genomic_DNA"/>
</dbReference>
<reference evidence="2" key="1">
    <citation type="submission" date="2011-03" db="EMBL/GenBank/DDBJ databases">
        <title>Draft genome sequence of Brevundimonas diminuta.</title>
        <authorList>
            <person name="Brown P.J.B."/>
            <person name="Buechlein A."/>
            <person name="Hemmerich C."/>
            <person name="Brun Y.V."/>
        </authorList>
    </citation>
    <scope>NUCLEOTIDE SEQUENCE [LARGE SCALE GENOMIC DNA]</scope>
    <source>
        <strain evidence="2">C19</strain>
    </source>
</reference>
<gene>
    <name evidence="1" type="primary">trbC</name>
    <name evidence="1" type="ORF">ABI_00830</name>
</gene>
<protein>
    <submittedName>
        <fullName evidence="1">Type-F conjugative transfer system pilin assembly protein TrbC</fullName>
    </submittedName>
</protein>
<dbReference type="HOGENOM" id="CLU_1140752_0_0_5"/>
<keyword evidence="2" id="KW-1185">Reference proteome</keyword>
<dbReference type="AlphaFoldDB" id="F4QG40"/>
<dbReference type="STRING" id="715226.ABI_00830"/>
<dbReference type="Proteomes" id="UP000006512">
    <property type="component" value="Unassembled WGS sequence"/>
</dbReference>
<sequence>MHSKPIIIAGLVAAILGEYVFAQAVTGPTVEDLVNQAQTRADVLKGTLTGIDPRATMDRAQQYTQDARALNDGNRDRIRRGVTFLAKEYQVDPYLNSDEISEGVVYIAVSLSMPKASLRQLARDAEKAQAVLVIRGLLDGSFTKTQAALKGVFVEGEPAGLIIDPRVFQQYHVERVPSFIAVTDEVQPCEEGIECDRPDVPFDVVRGNVSLGQALRLLADKGTAAPDVAAKALSRMGD</sequence>
<dbReference type="InterPro" id="IPR014113">
    <property type="entry name" value="T4SS_TrbC_subgr"/>
</dbReference>
<accession>F4QG40</accession>
<dbReference type="RefSeq" id="WP_006270814.1">
    <property type="nucleotide sequence ID" value="NZ_GL883076.1"/>
</dbReference>
<dbReference type="NCBIfam" id="TIGR02742">
    <property type="entry name" value="TrbC_Ftype"/>
    <property type="match status" value="1"/>
</dbReference>
<proteinExistence type="predicted"/>
<dbReference type="Pfam" id="PF09673">
    <property type="entry name" value="TrbC_Ftype"/>
    <property type="match status" value="1"/>
</dbReference>
<name>F4QG40_9CAUL</name>
<evidence type="ECO:0000313" key="1">
    <source>
        <dbReference type="EMBL" id="EGF93851.1"/>
    </source>
</evidence>
<evidence type="ECO:0000313" key="2">
    <source>
        <dbReference type="Proteomes" id="UP000006512"/>
    </source>
</evidence>
<dbReference type="OrthoDB" id="7846052at2"/>
<organism evidence="1 2">
    <name type="scientific">Asticcacaulis biprosthecium C19</name>
    <dbReference type="NCBI Taxonomy" id="715226"/>
    <lineage>
        <taxon>Bacteria</taxon>
        <taxon>Pseudomonadati</taxon>
        <taxon>Pseudomonadota</taxon>
        <taxon>Alphaproteobacteria</taxon>
        <taxon>Caulobacterales</taxon>
        <taxon>Caulobacteraceae</taxon>
        <taxon>Asticcacaulis</taxon>
    </lineage>
</organism>
<dbReference type="InterPro" id="IPR019106">
    <property type="entry name" value="T4SS_TrbC"/>
</dbReference>